<organism evidence="3 4">
    <name type="scientific">Serratia sp. (strain ATCC 39006)</name>
    <name type="common">Prodigiosinella confusarubida</name>
    <dbReference type="NCBI Taxonomy" id="104623"/>
    <lineage>
        <taxon>Bacteria</taxon>
        <taxon>Pseudomonadati</taxon>
        <taxon>Pseudomonadota</taxon>
        <taxon>Gammaproteobacteria</taxon>
        <taxon>Enterobacterales</taxon>
        <taxon>Pectobacteriaceae</taxon>
        <taxon>Prodigiosinella</taxon>
    </lineage>
</organism>
<dbReference type="InterPro" id="IPR036412">
    <property type="entry name" value="HAD-like_sf"/>
</dbReference>
<dbReference type="Pfam" id="PF00702">
    <property type="entry name" value="Hydrolase"/>
    <property type="match status" value="1"/>
</dbReference>
<protein>
    <submittedName>
        <fullName evidence="3">HAD family phosphatase</fullName>
    </submittedName>
</protein>
<evidence type="ECO:0000313" key="2">
    <source>
        <dbReference type="EMBL" id="AUH00664.1"/>
    </source>
</evidence>
<dbReference type="InterPro" id="IPR006439">
    <property type="entry name" value="HAD-SF_hydro_IA"/>
</dbReference>
<dbReference type="InterPro" id="IPR051806">
    <property type="entry name" value="HAD-like_SPP"/>
</dbReference>
<accession>A0A2I5T7Z1</accession>
<reference evidence="2 5" key="3">
    <citation type="submission" date="2017-11" db="EMBL/GenBank/DDBJ databases">
        <title>Complete genome sequence of Serratia sp. ATCC 39006 LacA.</title>
        <authorList>
            <person name="Hampton H.G."/>
            <person name="Jackson S.A."/>
            <person name="Jauregui R."/>
            <person name="Poulter G.T.M."/>
            <person name="Salmond G.P.C."/>
            <person name="Fineran P.C."/>
        </authorList>
    </citation>
    <scope>NUCLEOTIDE SEQUENCE [LARGE SCALE GENOMIC DNA]</scope>
    <source>
        <strain evidence="2 5">ATCC 39006</strain>
    </source>
</reference>
<reference evidence="3 4" key="1">
    <citation type="journal article" date="2013" name="Genome Announc.">
        <title>Draft genome sequence of Serratia sp. strain ATCC 39006, a model bacterium for analysis of the biosynthesis and regulation of prodigiosin, a carbapenem, and gas vesicles.</title>
        <authorList>
            <person name="Fineran P.C."/>
            <person name="Iglesias Cans M.C."/>
            <person name="Ramsay J.P."/>
            <person name="Wilf N.M."/>
            <person name="Cossyleon D."/>
            <person name="McNeil M.B."/>
            <person name="Williamson N.R."/>
            <person name="Monson R.E."/>
            <person name="Becher S.A."/>
            <person name="Stanton J.A."/>
            <person name="Brugger K."/>
            <person name="Brown S.D."/>
            <person name="Salmond G.P."/>
        </authorList>
    </citation>
    <scope>NUCLEOTIDE SEQUENCE [LARGE SCALE GENOMIC DNA]</scope>
    <source>
        <strain evidence="3">ATCC 39006</strain>
        <strain evidence="4">ATCC 39006 / SC 11482</strain>
    </source>
</reference>
<dbReference type="Gene3D" id="1.10.150.240">
    <property type="entry name" value="Putative phosphatase, domain 2"/>
    <property type="match status" value="1"/>
</dbReference>
<keyword evidence="1" id="KW-0479">Metal-binding</keyword>
<dbReference type="KEGG" id="sera:Ser39006_013160"/>
<evidence type="ECO:0000256" key="1">
    <source>
        <dbReference type="ARBA" id="ARBA00022723"/>
    </source>
</evidence>
<dbReference type="PANTHER" id="PTHR43481">
    <property type="entry name" value="FRUCTOSE-1-PHOSPHATE PHOSPHATASE"/>
    <property type="match status" value="1"/>
</dbReference>
<reference evidence="3" key="4">
    <citation type="submission" date="2017-11" db="EMBL/GenBank/DDBJ databases">
        <title>Complete genome sequence of Serratia sp. ATCC 39006.</title>
        <authorList>
            <person name="Hampton H.G."/>
            <person name="Jackson S.A."/>
            <person name="Jauregui R."/>
            <person name="Poulter G.T.M."/>
            <person name="Salmond G.P.C."/>
            <person name="Fineran P.C."/>
        </authorList>
    </citation>
    <scope>NUCLEOTIDE SEQUENCE</scope>
    <source>
        <strain evidence="3">ATCC 39006</strain>
    </source>
</reference>
<evidence type="ECO:0000313" key="3">
    <source>
        <dbReference type="EMBL" id="AUH04985.1"/>
    </source>
</evidence>
<dbReference type="CDD" id="cd07505">
    <property type="entry name" value="HAD_BPGM-like"/>
    <property type="match status" value="1"/>
</dbReference>
<dbReference type="EMBL" id="CP025085">
    <property type="protein sequence ID" value="AUH00664.1"/>
    <property type="molecule type" value="Genomic_DNA"/>
</dbReference>
<dbReference type="Proteomes" id="UP000233778">
    <property type="component" value="Chromosome"/>
</dbReference>
<dbReference type="NCBIfam" id="TIGR01509">
    <property type="entry name" value="HAD-SF-IA-v3"/>
    <property type="match status" value="1"/>
</dbReference>
<evidence type="ECO:0000313" key="4">
    <source>
        <dbReference type="Proteomes" id="UP000017700"/>
    </source>
</evidence>
<sequence length="237" mass="25784">MRSAIVRGIGCSERCMKVANRSRIEGLMKFKAVAWDVDGTLVDSEPLHHRALLAVCSRYGVDLSDITESRFCGVHINDVWHILRARLPEDLAQQEWLTAIEDYYIARSDELVPIAHGKDAIVTLRNNGIRQASVSNSSRRIVEANLRTIGVLDMMEFLVTLDDVSAGKPDPEPYRLATTLFDLTPGDVLAVEDSVTGVLGACAAGLTVVSYTQGAPLHPGSIAVKDLSNITALVLSE</sequence>
<gene>
    <name evidence="2" type="ORF">CWC46_13155</name>
    <name evidence="3" type="ORF">Ser39006_013160</name>
</gene>
<dbReference type="InterPro" id="IPR023214">
    <property type="entry name" value="HAD_sf"/>
</dbReference>
<dbReference type="SFLD" id="SFLDS00003">
    <property type="entry name" value="Haloacid_Dehalogenase"/>
    <property type="match status" value="1"/>
</dbReference>
<evidence type="ECO:0000313" key="5">
    <source>
        <dbReference type="Proteomes" id="UP000233778"/>
    </source>
</evidence>
<dbReference type="PRINTS" id="PR00413">
    <property type="entry name" value="HADHALOGNASE"/>
</dbReference>
<dbReference type="STRING" id="104623.Ser39006_02851"/>
<dbReference type="EMBL" id="CP025084">
    <property type="protein sequence ID" value="AUH04985.1"/>
    <property type="molecule type" value="Genomic_DNA"/>
</dbReference>
<dbReference type="KEGG" id="serq:CWC46_13155"/>
<dbReference type="Gene3D" id="3.40.50.1000">
    <property type="entry name" value="HAD superfamily/HAD-like"/>
    <property type="match status" value="1"/>
</dbReference>
<dbReference type="SFLD" id="SFLDG01129">
    <property type="entry name" value="C1.5:_HAD__Beta-PGM__Phosphata"/>
    <property type="match status" value="1"/>
</dbReference>
<dbReference type="AlphaFoldDB" id="A0A2I5T7Z1"/>
<name>A0A2I5T7Z1_SERS3</name>
<dbReference type="GO" id="GO:0050308">
    <property type="term" value="F:sugar-phosphatase activity"/>
    <property type="evidence" value="ECO:0007669"/>
    <property type="project" value="TreeGrafter"/>
</dbReference>
<reference evidence="3" key="2">
    <citation type="submission" date="2013-09" db="EMBL/GenBank/DDBJ databases">
        <authorList>
            <person name="Wang G."/>
            <person name="Yang Y."/>
            <person name="Su Y."/>
        </authorList>
    </citation>
    <scope>NUCLEOTIDE SEQUENCE</scope>
    <source>
        <strain evidence="3">ATCC 39006</strain>
    </source>
</reference>
<dbReference type="SUPFAM" id="SSF56784">
    <property type="entry name" value="HAD-like"/>
    <property type="match status" value="1"/>
</dbReference>
<dbReference type="GO" id="GO:0046872">
    <property type="term" value="F:metal ion binding"/>
    <property type="evidence" value="ECO:0007669"/>
    <property type="project" value="UniProtKB-KW"/>
</dbReference>
<dbReference type="Proteomes" id="UP000017700">
    <property type="component" value="Chromosome"/>
</dbReference>
<proteinExistence type="predicted"/>
<dbReference type="InterPro" id="IPR023198">
    <property type="entry name" value="PGP-like_dom2"/>
</dbReference>
<keyword evidence="4" id="KW-1185">Reference proteome</keyword>
<dbReference type="PANTHER" id="PTHR43481:SF4">
    <property type="entry name" value="GLYCEROL-1-PHOSPHATE PHOSPHOHYDROLASE 1-RELATED"/>
    <property type="match status" value="1"/>
</dbReference>